<protein>
    <submittedName>
        <fullName evidence="1">Uncharacterized protein</fullName>
    </submittedName>
</protein>
<evidence type="ECO:0000313" key="2">
    <source>
        <dbReference type="Proteomes" id="UP000828251"/>
    </source>
</evidence>
<evidence type="ECO:0000313" key="1">
    <source>
        <dbReference type="EMBL" id="KAH1097849.1"/>
    </source>
</evidence>
<organism evidence="1 2">
    <name type="scientific">Gossypium stocksii</name>
    <dbReference type="NCBI Taxonomy" id="47602"/>
    <lineage>
        <taxon>Eukaryota</taxon>
        <taxon>Viridiplantae</taxon>
        <taxon>Streptophyta</taxon>
        <taxon>Embryophyta</taxon>
        <taxon>Tracheophyta</taxon>
        <taxon>Spermatophyta</taxon>
        <taxon>Magnoliopsida</taxon>
        <taxon>eudicotyledons</taxon>
        <taxon>Gunneridae</taxon>
        <taxon>Pentapetalae</taxon>
        <taxon>rosids</taxon>
        <taxon>malvids</taxon>
        <taxon>Malvales</taxon>
        <taxon>Malvaceae</taxon>
        <taxon>Malvoideae</taxon>
        <taxon>Gossypium</taxon>
    </lineage>
</organism>
<dbReference type="Proteomes" id="UP000828251">
    <property type="component" value="Unassembled WGS sequence"/>
</dbReference>
<reference evidence="1 2" key="1">
    <citation type="journal article" date="2021" name="Plant Biotechnol. J.">
        <title>Multi-omics assisted identification of the key and species-specific regulatory components of drought-tolerant mechanisms in Gossypium stocksii.</title>
        <authorList>
            <person name="Yu D."/>
            <person name="Ke L."/>
            <person name="Zhang D."/>
            <person name="Wu Y."/>
            <person name="Sun Y."/>
            <person name="Mei J."/>
            <person name="Sun J."/>
            <person name="Sun Y."/>
        </authorList>
    </citation>
    <scope>NUCLEOTIDE SEQUENCE [LARGE SCALE GENOMIC DNA]</scope>
    <source>
        <strain evidence="2">cv. E1</strain>
        <tissue evidence="1">Leaf</tissue>
    </source>
</reference>
<dbReference type="EMBL" id="JAIQCV010000005">
    <property type="protein sequence ID" value="KAH1097849.1"/>
    <property type="molecule type" value="Genomic_DNA"/>
</dbReference>
<gene>
    <name evidence="1" type="ORF">J1N35_014770</name>
</gene>
<dbReference type="AlphaFoldDB" id="A0A9D4A9P6"/>
<comment type="caution">
    <text evidence="1">The sequence shown here is derived from an EMBL/GenBank/DDBJ whole genome shotgun (WGS) entry which is preliminary data.</text>
</comment>
<keyword evidence="2" id="KW-1185">Reference proteome</keyword>
<name>A0A9D4A9P6_9ROSI</name>
<sequence length="75" mass="7799">MSEGVSNSMSLKGLSMVASSGHFEEGSERVPTGNGLVAPAPKFKQRKVSIVQDFLPGCGRVAAPITRHSGQGTID</sequence>
<accession>A0A9D4A9P6</accession>
<proteinExistence type="predicted"/>